<keyword evidence="2" id="KW-1185">Reference proteome</keyword>
<protein>
    <recommendedName>
        <fullName evidence="3">Excreted virulence factor EspC (Type VII ESX diderm)</fullName>
    </recommendedName>
</protein>
<reference evidence="1 2" key="1">
    <citation type="journal article" date="2015" name="Stand. Genomic Sci.">
        <title>Genomic Encyclopedia of Bacterial and Archaeal Type Strains, Phase III: the genomes of soil and plant-associated and newly described type strains.</title>
        <authorList>
            <person name="Whitman W.B."/>
            <person name="Woyke T."/>
            <person name="Klenk H.P."/>
            <person name="Zhou Y."/>
            <person name="Lilburn T.G."/>
            <person name="Beck B.J."/>
            <person name="De Vos P."/>
            <person name="Vandamme P."/>
            <person name="Eisen J.A."/>
            <person name="Garrity G."/>
            <person name="Hugenholtz P."/>
            <person name="Kyrpides N.C."/>
        </authorList>
    </citation>
    <scope>NUCLEOTIDE SEQUENCE [LARGE SCALE GENOMIC DNA]</scope>
    <source>
        <strain evidence="1 2">VKM Ac-2541</strain>
    </source>
</reference>
<evidence type="ECO:0000313" key="1">
    <source>
        <dbReference type="EMBL" id="TCO43712.1"/>
    </source>
</evidence>
<dbReference type="EMBL" id="SLWR01000012">
    <property type="protein sequence ID" value="TCO43712.1"/>
    <property type="molecule type" value="Genomic_DNA"/>
</dbReference>
<gene>
    <name evidence="1" type="ORF">EV646_112290</name>
</gene>
<name>A0A4R2IHI4_9ACTN</name>
<dbReference type="Proteomes" id="UP000295573">
    <property type="component" value="Unassembled WGS sequence"/>
</dbReference>
<evidence type="ECO:0008006" key="3">
    <source>
        <dbReference type="Google" id="ProtNLM"/>
    </source>
</evidence>
<organism evidence="1 2">
    <name type="scientific">Kribbella antiqua</name>
    <dbReference type="NCBI Taxonomy" id="2512217"/>
    <lineage>
        <taxon>Bacteria</taxon>
        <taxon>Bacillati</taxon>
        <taxon>Actinomycetota</taxon>
        <taxon>Actinomycetes</taxon>
        <taxon>Propionibacteriales</taxon>
        <taxon>Kribbellaceae</taxon>
        <taxon>Kribbella</taxon>
    </lineage>
</organism>
<sequence>MAQIDINNILMFEATAGQYDTQAGRLEDGADEMRKPCSIPAGGIFGRDLMVTALNAAHISAADKIMTAMRGFQAYSGALKTIGAESRNTMEVTVGLLGSTLNAYERADQATPGGN</sequence>
<evidence type="ECO:0000313" key="2">
    <source>
        <dbReference type="Proteomes" id="UP000295573"/>
    </source>
</evidence>
<proteinExistence type="predicted"/>
<accession>A0A4R2IHI4</accession>
<dbReference type="AlphaFoldDB" id="A0A4R2IHI4"/>
<dbReference type="RefSeq" id="WP_132155125.1">
    <property type="nucleotide sequence ID" value="NZ_SLWR01000012.1"/>
</dbReference>
<comment type="caution">
    <text evidence="1">The sequence shown here is derived from an EMBL/GenBank/DDBJ whole genome shotgun (WGS) entry which is preliminary data.</text>
</comment>